<name>A0AAN9G1Q5_9CAEN</name>
<dbReference type="Proteomes" id="UP001374579">
    <property type="component" value="Unassembled WGS sequence"/>
</dbReference>
<evidence type="ECO:0000256" key="8">
    <source>
        <dbReference type="SAM" id="MobiDB-lite"/>
    </source>
</evidence>
<feature type="domain" description="C2H2-type" evidence="9">
    <location>
        <begin position="1251"/>
        <end position="1279"/>
    </location>
</feature>
<dbReference type="SMART" id="SM00355">
    <property type="entry name" value="ZnF_C2H2"/>
    <property type="match status" value="21"/>
</dbReference>
<dbReference type="FunFam" id="3.30.160.60:FF:000065">
    <property type="entry name" value="B-cell CLL/lymphoma 6, member B"/>
    <property type="match status" value="1"/>
</dbReference>
<keyword evidence="12" id="KW-1185">Reference proteome</keyword>
<keyword evidence="3 7" id="KW-0863">Zinc-finger</keyword>
<feature type="compositionally biased region" description="Polar residues" evidence="8">
    <location>
        <begin position="408"/>
        <end position="423"/>
    </location>
</feature>
<dbReference type="PANTHER" id="PTHR16515:SF34">
    <property type="entry name" value="PR DOMAIN ZINC FINGER PROTEIN 15"/>
    <property type="match status" value="1"/>
</dbReference>
<keyword evidence="2" id="KW-0677">Repeat</keyword>
<evidence type="ECO:0000256" key="7">
    <source>
        <dbReference type="PROSITE-ProRule" id="PRU00042"/>
    </source>
</evidence>
<feature type="compositionally biased region" description="Basic residues" evidence="8">
    <location>
        <begin position="478"/>
        <end position="494"/>
    </location>
</feature>
<dbReference type="InterPro" id="IPR017956">
    <property type="entry name" value="AT_hook_DNA-bd_motif"/>
</dbReference>
<feature type="domain" description="C2H2-type" evidence="9">
    <location>
        <begin position="771"/>
        <end position="789"/>
    </location>
</feature>
<feature type="region of interest" description="Disordered" evidence="8">
    <location>
        <begin position="271"/>
        <end position="516"/>
    </location>
</feature>
<dbReference type="GO" id="GO:0003677">
    <property type="term" value="F:DNA binding"/>
    <property type="evidence" value="ECO:0007669"/>
    <property type="project" value="InterPro"/>
</dbReference>
<evidence type="ECO:0000256" key="5">
    <source>
        <dbReference type="ARBA" id="ARBA00023015"/>
    </source>
</evidence>
<feature type="domain" description="C2H2-type" evidence="9">
    <location>
        <begin position="1222"/>
        <end position="1250"/>
    </location>
</feature>
<comment type="caution">
    <text evidence="11">The sequence shown here is derived from an EMBL/GenBank/DDBJ whole genome shotgun (WGS) entry which is preliminary data.</text>
</comment>
<feature type="domain" description="C2H2-type" evidence="9">
    <location>
        <begin position="1090"/>
        <end position="1119"/>
    </location>
</feature>
<feature type="compositionally biased region" description="Basic and acidic residues" evidence="8">
    <location>
        <begin position="392"/>
        <end position="407"/>
    </location>
</feature>
<dbReference type="Gene3D" id="3.30.160.60">
    <property type="entry name" value="Classic Zinc Finger"/>
    <property type="match status" value="11"/>
</dbReference>
<dbReference type="GO" id="GO:0010468">
    <property type="term" value="P:regulation of gene expression"/>
    <property type="evidence" value="ECO:0007669"/>
    <property type="project" value="TreeGrafter"/>
</dbReference>
<feature type="domain" description="C2H2-type" evidence="9">
    <location>
        <begin position="243"/>
        <end position="270"/>
    </location>
</feature>
<evidence type="ECO:0000256" key="2">
    <source>
        <dbReference type="ARBA" id="ARBA00022737"/>
    </source>
</evidence>
<dbReference type="Pfam" id="PF00096">
    <property type="entry name" value="zf-C2H2"/>
    <property type="match status" value="9"/>
</dbReference>
<dbReference type="Pfam" id="PF13912">
    <property type="entry name" value="zf-C2H2_6"/>
    <property type="match status" value="1"/>
</dbReference>
<reference evidence="11 12" key="1">
    <citation type="submission" date="2024-02" db="EMBL/GenBank/DDBJ databases">
        <title>Chromosome-scale genome assembly of the rough periwinkle Littorina saxatilis.</title>
        <authorList>
            <person name="De Jode A."/>
            <person name="Faria R."/>
            <person name="Formenti G."/>
            <person name="Sims Y."/>
            <person name="Smith T.P."/>
            <person name="Tracey A."/>
            <person name="Wood J.M.D."/>
            <person name="Zagrodzka Z.B."/>
            <person name="Johannesson K."/>
            <person name="Butlin R.K."/>
            <person name="Leder E.H."/>
        </authorList>
    </citation>
    <scope>NUCLEOTIDE SEQUENCE [LARGE SCALE GENOMIC DNA]</scope>
    <source>
        <strain evidence="11">Snail1</strain>
        <tissue evidence="11">Muscle</tissue>
    </source>
</reference>
<feature type="compositionally biased region" description="Polar residues" evidence="8">
    <location>
        <begin position="432"/>
        <end position="448"/>
    </location>
</feature>
<evidence type="ECO:0000256" key="1">
    <source>
        <dbReference type="ARBA" id="ARBA00022723"/>
    </source>
</evidence>
<feature type="compositionally biased region" description="Polar residues" evidence="8">
    <location>
        <begin position="861"/>
        <end position="875"/>
    </location>
</feature>
<feature type="domain" description="C2H2-type" evidence="9">
    <location>
        <begin position="1064"/>
        <end position="1091"/>
    </location>
</feature>
<evidence type="ECO:0000259" key="9">
    <source>
        <dbReference type="PROSITE" id="PS50157"/>
    </source>
</evidence>
<dbReference type="PROSITE" id="PS50280">
    <property type="entry name" value="SET"/>
    <property type="match status" value="1"/>
</dbReference>
<dbReference type="InterPro" id="IPR001214">
    <property type="entry name" value="SET_dom"/>
</dbReference>
<feature type="domain" description="C2H2-type" evidence="9">
    <location>
        <begin position="887"/>
        <end position="910"/>
    </location>
</feature>
<dbReference type="Pfam" id="PF12874">
    <property type="entry name" value="zf-met"/>
    <property type="match status" value="1"/>
</dbReference>
<evidence type="ECO:0000259" key="10">
    <source>
        <dbReference type="PROSITE" id="PS50280"/>
    </source>
</evidence>
<dbReference type="Pfam" id="PF21549">
    <property type="entry name" value="PRDM2_PR"/>
    <property type="match status" value="1"/>
</dbReference>
<feature type="domain" description="C2H2-type" evidence="9">
    <location>
        <begin position="1125"/>
        <end position="1147"/>
    </location>
</feature>
<dbReference type="GO" id="GO:0005634">
    <property type="term" value="C:nucleus"/>
    <property type="evidence" value="ECO:0007669"/>
    <property type="project" value="UniProtKB-SubCell"/>
</dbReference>
<evidence type="ECO:0000256" key="3">
    <source>
        <dbReference type="ARBA" id="ARBA00022771"/>
    </source>
</evidence>
<feature type="domain" description="C2H2-type" evidence="9">
    <location>
        <begin position="1004"/>
        <end position="1026"/>
    </location>
</feature>
<protein>
    <submittedName>
        <fullName evidence="11">Uncharacterized protein</fullName>
    </submittedName>
</protein>
<feature type="domain" description="C2H2-type" evidence="9">
    <location>
        <begin position="913"/>
        <end position="931"/>
    </location>
</feature>
<feature type="compositionally biased region" description="Low complexity" evidence="8">
    <location>
        <begin position="468"/>
        <end position="477"/>
    </location>
</feature>
<keyword evidence="5" id="KW-0805">Transcription regulation</keyword>
<keyword evidence="6" id="KW-0804">Transcription</keyword>
<keyword evidence="4" id="KW-0862">Zinc</keyword>
<feature type="domain" description="C2H2-type" evidence="9">
    <location>
        <begin position="811"/>
        <end position="838"/>
    </location>
</feature>
<feature type="domain" description="C2H2-type" evidence="9">
    <location>
        <begin position="1281"/>
        <end position="1308"/>
    </location>
</feature>
<feature type="domain" description="C2H2-type" evidence="9">
    <location>
        <begin position="1337"/>
        <end position="1362"/>
    </location>
</feature>
<dbReference type="PROSITE" id="PS00028">
    <property type="entry name" value="ZINC_FINGER_C2H2_1"/>
    <property type="match status" value="12"/>
</dbReference>
<feature type="domain" description="C2H2-type" evidence="9">
    <location>
        <begin position="1309"/>
        <end position="1336"/>
    </location>
</feature>
<feature type="domain" description="SET" evidence="10">
    <location>
        <begin position="62"/>
        <end position="162"/>
    </location>
</feature>
<dbReference type="PRINTS" id="PR00929">
    <property type="entry name" value="ATHOOK"/>
</dbReference>
<dbReference type="EMBL" id="JBAMIC010000022">
    <property type="protein sequence ID" value="KAK7092041.1"/>
    <property type="molecule type" value="Genomic_DNA"/>
</dbReference>
<gene>
    <name evidence="11" type="ORF">V1264_009650</name>
</gene>
<keyword evidence="1" id="KW-0479">Metal-binding</keyword>
<feature type="compositionally biased region" description="Acidic residues" evidence="8">
    <location>
        <begin position="528"/>
        <end position="554"/>
    </location>
</feature>
<sequence>MADVEANDEGEGSAVECDVCGHNHITEECPMLGLSTTDFKAQISRARLTVPHYLGIIDYSDGEVGIIATEHISNKTQLGPFEAKKTCNIDKDDVFILKILSADGNTICLDSSSENHCNWMALVQVASTREEQNCMAYQLGINIYFNTTSDVPAGTPLKVWYAWKYAQNLGKPSQPDGKTRSMLGLDVNEWRSEATNQSESSANNEGILEAAAYLSSVLPSTSAGGEVGTVMIKEESPAETQIYRCSKCPQMFYTQSDFAIHLRGHIMPSSVITDTRGPARRGRPWGRAGVTRPMGRRGPGRPRKATGVQEPGEIVTTLMGQPKRRGRPRKVQPVSVATVVPKTERKEEGAGSEDPVQPDETSPDIVSNAATDDGEINRAVEEDTAVTTTYTVKKELTESNMDQDRQPEQTTPSAEQDGTTQTPVEGMEETVSIATASGQTPNTPSPQLAKTPKKRGRPPKGLEKGEMTPHTPTPSSHSSRRVQPRRTLKGKRTSTFRYPGESSSDEDAEEKKKGKNVLKRAIKSGEYSDDDFDVRDDDDKGLEEGEINSEETEGVEITVKTPEGFVVNKAPVILLDEDTGKTRTLDPATLSVISSGVDSSGNHVVILQSNTMDTTTTTTTTTSGAEMSTMDADAISQSQAVQSTDASQDALAALVDAALSSQKMSGGREEGREEEQEEVVVEAGQEAGEDAGSDDPDWKGPLARREESVSPRKRQVRRRKGDDPDLEQMEESVELVYGAGGTKEYACGVCKKRFQQLKYLKMHFPAHTDKFLCHDCGRRFARHESLQKHVCEDWLALVERIESEEDGSINFRCKECGRSFPQMEHARRHASMHRGTWACAKCQKTFPKRQMLLDHRCGQPTEGTESGEDSNQGAGDSSAELDEGGEFACDICKQTFNSAKYLFRHMAMHTELFKCQACGKCYSRKDSLQRHILKCCPELAHDYSVFACDKCKKTFGTRLGLENHVINCGKFQCAVCRIAFFSDEDLGEHKCEGKIIDDATGVQFPCKECGKTFASLPYLARHEASHHAAFECEVCKRVFVRREELTWHAPVCKGVGSIERDGSAMCEACQTEFTDARQFREHYQVHTHPYRCDKCGKRFIKVGTLHTHKCDNVMVGREGEEEGAWQCEMCEKTFKNERYLARHKQLHGQPSFDCEYCHKKFIRKDYLNDHKCVLPDGTSVRVVRKKNRLYIRDDLACPHCKKTFSSRSNLNKHMRVHGERQAECQVCGKKFHYDSYLKLHIATVHDRQFQYQCSHCGKILFSKTGLIAHIKQFHQEQVKLFPCPKCGKTFRQKGNMRTHLYSHTKERSFKCDLCTKTFKYPDQLNRHRLEHTLTEKQKCSYCDKRFVRTSEMRQHIRLFHSGVIYTCHVCHESCAHRHTIVRHYRRKHPEMADMFDKQPDFLETLQKPVEKATPLHLQRLPIQLTAPSREGEMKPRIIRVMADGQEQEYIITSAPATSEQEVGHMEVGEEVMSYATMTSQQMHDVLPQEAVQALQDMSGAVFETDASGMIQQTVEGPDGQQTVIILQVVNQDEMGNMQEVTHVDGHHISIQEIDMETNELGMEVPVEVATETAEGVETLHLPPGTIIESGDMESVVIDNDLVETSEDGTVTLVTSSIDGSLVVSGAMETGIIATSAMETVEVMETDTESAVVVCDDDSQQEVKYM</sequence>
<dbReference type="PANTHER" id="PTHR16515">
    <property type="entry name" value="PR DOMAIN ZINC FINGER PROTEIN"/>
    <property type="match status" value="1"/>
</dbReference>
<dbReference type="FunFam" id="3.30.160.60:FF:000100">
    <property type="entry name" value="Zinc finger 45-like"/>
    <property type="match status" value="1"/>
</dbReference>
<feature type="domain" description="C2H2-type" evidence="9">
    <location>
        <begin position="745"/>
        <end position="772"/>
    </location>
</feature>
<evidence type="ECO:0000256" key="4">
    <source>
        <dbReference type="ARBA" id="ARBA00022833"/>
    </source>
</evidence>
<proteinExistence type="predicted"/>
<feature type="region of interest" description="Disordered" evidence="8">
    <location>
        <begin position="662"/>
        <end position="727"/>
    </location>
</feature>
<dbReference type="InterPro" id="IPR036236">
    <property type="entry name" value="Znf_C2H2_sf"/>
</dbReference>
<dbReference type="SUPFAM" id="SSF57667">
    <property type="entry name" value="beta-beta-alpha zinc fingers"/>
    <property type="match status" value="9"/>
</dbReference>
<feature type="compositionally biased region" description="Basic residues" evidence="8">
    <location>
        <begin position="294"/>
        <end position="304"/>
    </location>
</feature>
<evidence type="ECO:0000313" key="12">
    <source>
        <dbReference type="Proteomes" id="UP001374579"/>
    </source>
</evidence>
<feature type="region of interest" description="Disordered" evidence="8">
    <location>
        <begin position="857"/>
        <end position="881"/>
    </location>
</feature>
<evidence type="ECO:0000313" key="11">
    <source>
        <dbReference type="EMBL" id="KAK7092041.1"/>
    </source>
</evidence>
<feature type="region of interest" description="Disordered" evidence="8">
    <location>
        <begin position="528"/>
        <end position="555"/>
    </location>
</feature>
<feature type="domain" description="C2H2-type" evidence="9">
    <location>
        <begin position="1195"/>
        <end position="1222"/>
    </location>
</feature>
<accession>A0AAN9G1Q5</accession>
<organism evidence="11 12">
    <name type="scientific">Littorina saxatilis</name>
    <dbReference type="NCBI Taxonomy" id="31220"/>
    <lineage>
        <taxon>Eukaryota</taxon>
        <taxon>Metazoa</taxon>
        <taxon>Spiralia</taxon>
        <taxon>Lophotrochozoa</taxon>
        <taxon>Mollusca</taxon>
        <taxon>Gastropoda</taxon>
        <taxon>Caenogastropoda</taxon>
        <taxon>Littorinimorpha</taxon>
        <taxon>Littorinoidea</taxon>
        <taxon>Littorinidae</taxon>
        <taxon>Littorina</taxon>
    </lineage>
</organism>
<dbReference type="PROSITE" id="PS50157">
    <property type="entry name" value="ZINC_FINGER_C2H2_2"/>
    <property type="match status" value="16"/>
</dbReference>
<dbReference type="InterPro" id="IPR046341">
    <property type="entry name" value="SET_dom_sf"/>
</dbReference>
<dbReference type="Gene3D" id="2.170.270.10">
    <property type="entry name" value="SET domain"/>
    <property type="match status" value="1"/>
</dbReference>
<evidence type="ECO:0000256" key="6">
    <source>
        <dbReference type="ARBA" id="ARBA00023163"/>
    </source>
</evidence>
<dbReference type="GO" id="GO:0008270">
    <property type="term" value="F:zinc ion binding"/>
    <property type="evidence" value="ECO:0007669"/>
    <property type="project" value="UniProtKB-KW"/>
</dbReference>
<dbReference type="InterPro" id="IPR050331">
    <property type="entry name" value="Zinc_finger"/>
</dbReference>
<dbReference type="InterPro" id="IPR013087">
    <property type="entry name" value="Znf_C2H2_type"/>
</dbReference>